<dbReference type="RefSeq" id="WP_344943452.1">
    <property type="nucleotide sequence ID" value="NZ_BAAAZR010000011.1"/>
</dbReference>
<accession>A0ABP7IIY0</accession>
<comment type="caution">
    <text evidence="1">The sequence shown here is derived from an EMBL/GenBank/DDBJ whole genome shotgun (WGS) entry which is preliminary data.</text>
</comment>
<name>A0ABP7IIY0_9ACTN</name>
<organism evidence="1 2">
    <name type="scientific">Sphaerisporangium flaviroseum</name>
    <dbReference type="NCBI Taxonomy" id="509199"/>
    <lineage>
        <taxon>Bacteria</taxon>
        <taxon>Bacillati</taxon>
        <taxon>Actinomycetota</taxon>
        <taxon>Actinomycetes</taxon>
        <taxon>Streptosporangiales</taxon>
        <taxon>Streptosporangiaceae</taxon>
        <taxon>Sphaerisporangium</taxon>
    </lineage>
</organism>
<keyword evidence="2" id="KW-1185">Reference proteome</keyword>
<reference evidence="2" key="1">
    <citation type="journal article" date="2019" name="Int. J. Syst. Evol. Microbiol.">
        <title>The Global Catalogue of Microorganisms (GCM) 10K type strain sequencing project: providing services to taxonomists for standard genome sequencing and annotation.</title>
        <authorList>
            <consortium name="The Broad Institute Genomics Platform"/>
            <consortium name="The Broad Institute Genome Sequencing Center for Infectious Disease"/>
            <person name="Wu L."/>
            <person name="Ma J."/>
        </authorList>
    </citation>
    <scope>NUCLEOTIDE SEQUENCE [LARGE SCALE GENOMIC DNA]</scope>
    <source>
        <strain evidence="2">JCM 16908</strain>
    </source>
</reference>
<proteinExistence type="predicted"/>
<evidence type="ECO:0000313" key="1">
    <source>
        <dbReference type="EMBL" id="GAA3819529.1"/>
    </source>
</evidence>
<sequence>MTHPTVSPVGLTVGAKVSAAIVSAAIASGGAVRRHLNLTAGGTGGPASRAAAMGTTWD</sequence>
<evidence type="ECO:0000313" key="2">
    <source>
        <dbReference type="Proteomes" id="UP001500888"/>
    </source>
</evidence>
<dbReference type="EMBL" id="BAAAZR010000011">
    <property type="protein sequence ID" value="GAA3819529.1"/>
    <property type="molecule type" value="Genomic_DNA"/>
</dbReference>
<protein>
    <submittedName>
        <fullName evidence="1">Uncharacterized protein</fullName>
    </submittedName>
</protein>
<dbReference type="Proteomes" id="UP001500888">
    <property type="component" value="Unassembled WGS sequence"/>
</dbReference>
<gene>
    <name evidence="1" type="ORF">GCM10022226_44980</name>
</gene>